<dbReference type="InterPro" id="IPR043938">
    <property type="entry name" value="Ligase_CoA_dom"/>
</dbReference>
<evidence type="ECO:0000259" key="5">
    <source>
        <dbReference type="PROSITE" id="PS50975"/>
    </source>
</evidence>
<evidence type="ECO:0000256" key="1">
    <source>
        <dbReference type="ARBA" id="ARBA00022598"/>
    </source>
</evidence>
<evidence type="ECO:0000256" key="4">
    <source>
        <dbReference type="PROSITE-ProRule" id="PRU00409"/>
    </source>
</evidence>
<dbReference type="Pfam" id="PF13607">
    <property type="entry name" value="Succ_CoA_lig"/>
    <property type="match status" value="1"/>
</dbReference>
<protein>
    <submittedName>
        <fullName evidence="6">Acetyltransferase</fullName>
    </submittedName>
</protein>
<keyword evidence="3 4" id="KW-0067">ATP-binding</keyword>
<keyword evidence="1" id="KW-0436">Ligase</keyword>
<evidence type="ECO:0000256" key="2">
    <source>
        <dbReference type="ARBA" id="ARBA00022741"/>
    </source>
</evidence>
<dbReference type="Pfam" id="PF13549">
    <property type="entry name" value="ATP-grasp_5"/>
    <property type="match status" value="1"/>
</dbReference>
<dbReference type="InterPro" id="IPR003781">
    <property type="entry name" value="CoA-bd"/>
</dbReference>
<dbReference type="InterPro" id="IPR011761">
    <property type="entry name" value="ATP-grasp"/>
</dbReference>
<dbReference type="InterPro" id="IPR032875">
    <property type="entry name" value="Succ_CoA_lig_flav_dom"/>
</dbReference>
<feature type="domain" description="ATP-grasp" evidence="5">
    <location>
        <begin position="472"/>
        <end position="508"/>
    </location>
</feature>
<keyword evidence="7" id="KW-1185">Reference proteome</keyword>
<dbReference type="Gene3D" id="3.30.1490.20">
    <property type="entry name" value="ATP-grasp fold, A domain"/>
    <property type="match status" value="1"/>
</dbReference>
<dbReference type="SUPFAM" id="SSF51735">
    <property type="entry name" value="NAD(P)-binding Rossmann-fold domains"/>
    <property type="match status" value="1"/>
</dbReference>
<dbReference type="Gene3D" id="3.40.50.720">
    <property type="entry name" value="NAD(P)-binding Rossmann-like Domain"/>
    <property type="match status" value="1"/>
</dbReference>
<dbReference type="RefSeq" id="WP_307225107.1">
    <property type="nucleotide sequence ID" value="NZ_CP116940.1"/>
</dbReference>
<dbReference type="PANTHER" id="PTHR43334">
    <property type="entry name" value="ACETATE--COA LIGASE [ADP-FORMING]"/>
    <property type="match status" value="1"/>
</dbReference>
<evidence type="ECO:0000313" key="7">
    <source>
        <dbReference type="Proteomes" id="UP001239167"/>
    </source>
</evidence>
<gene>
    <name evidence="6" type="ORF">J2S01_002514</name>
</gene>
<name>A0ABT9YB58_9FIRM</name>
<dbReference type="SUPFAM" id="SSF52210">
    <property type="entry name" value="Succinyl-CoA synthetase domains"/>
    <property type="match status" value="2"/>
</dbReference>
<dbReference type="InterPro" id="IPR036291">
    <property type="entry name" value="NAD(P)-bd_dom_sf"/>
</dbReference>
<keyword evidence="2 4" id="KW-0547">Nucleotide-binding</keyword>
<dbReference type="SMART" id="SM00881">
    <property type="entry name" value="CoA_binding"/>
    <property type="match status" value="1"/>
</dbReference>
<comment type="caution">
    <text evidence="6">The sequence shown here is derived from an EMBL/GenBank/DDBJ whole genome shotgun (WGS) entry which is preliminary data.</text>
</comment>
<evidence type="ECO:0000256" key="3">
    <source>
        <dbReference type="ARBA" id="ARBA00022840"/>
    </source>
</evidence>
<dbReference type="Proteomes" id="UP001239167">
    <property type="component" value="Unassembled WGS sequence"/>
</dbReference>
<dbReference type="InterPro" id="IPR051538">
    <property type="entry name" value="Acyl-CoA_Synth/Transferase"/>
</dbReference>
<dbReference type="SUPFAM" id="SSF56059">
    <property type="entry name" value="Glutathione synthetase ATP-binding domain-like"/>
    <property type="match status" value="1"/>
</dbReference>
<dbReference type="InterPro" id="IPR016102">
    <property type="entry name" value="Succinyl-CoA_synth-like"/>
</dbReference>
<sequence>MIYQDLFYPAGVAVFGSVKPGKLAAVIINRLKEGNMPNVYAVNPKAQGMENVPGCDSVLKLKGQVQLAVIAAPAAIVKDILEECGQAGIKAAAIITSGFSEAGNVQGEQELLEIASRYGMRFVGPNCAGVVNTHSNLLATLETRPPKGNIAIISQSGAVGGILMSMAKAQKIGISKFVSFGNGLDLNMMEFLEWMKTDDETKVVAIYMEAVKNGRAFMKVLSELTEIKPVVIVKAGHSSAGQRAALSHTGSMAGVDAVFDAALGQCGAVRAESLEDLFDICRGFSALPEIKGERVLIVTNSGGPGVMTTDKSEEVRLSLPEPSQNMKETLGKFLPSFASIKNPVDLTVEGTGEQYRDALANALEEYDAAVALYIGTPYLKSAPIAEGIIQAGKSTGKPIAVSLSVGTDMNESLDRLEQEGIPAFISGERAVKVFAKMAQYYKCKKLGKTFEASSMPTVGTVLPNNLLEPDVKELLQKNNISVPPYSFVHTAEEAAQSGEELGWPVVIKVVSPQIIHKSDVGGVLLGIDSPNKAREAFKTLEKIAEGRDFRGAIMYHMLDLGREVIIGLTNDASFGPVVVFGLGGIYTEVLKDVVFKVAPVDEKTALTMIKSIKSYKLLEGIRGGKSIDMQFLAKTISELSYFPFKYTNIREMDLNPVFAYEDGVIAVDARIVTDNEA</sequence>
<dbReference type="Pfam" id="PF13380">
    <property type="entry name" value="CoA_binding_2"/>
    <property type="match status" value="1"/>
</dbReference>
<organism evidence="6 7">
    <name type="scientific">Pectinatus haikarae</name>
    <dbReference type="NCBI Taxonomy" id="349096"/>
    <lineage>
        <taxon>Bacteria</taxon>
        <taxon>Bacillati</taxon>
        <taxon>Bacillota</taxon>
        <taxon>Negativicutes</taxon>
        <taxon>Selenomonadales</taxon>
        <taxon>Selenomonadaceae</taxon>
        <taxon>Pectinatus</taxon>
    </lineage>
</organism>
<evidence type="ECO:0000313" key="6">
    <source>
        <dbReference type="EMBL" id="MDQ0204781.1"/>
    </source>
</evidence>
<dbReference type="Pfam" id="PF19045">
    <property type="entry name" value="Ligase_CoA_2"/>
    <property type="match status" value="1"/>
</dbReference>
<dbReference type="PROSITE" id="PS50975">
    <property type="entry name" value="ATP_GRASP"/>
    <property type="match status" value="1"/>
</dbReference>
<dbReference type="PANTHER" id="PTHR43334:SF2">
    <property type="entry name" value="ACETATE--COA LIGASE [ADP-FORMING]"/>
    <property type="match status" value="1"/>
</dbReference>
<dbReference type="InterPro" id="IPR013815">
    <property type="entry name" value="ATP_grasp_subdomain_1"/>
</dbReference>
<proteinExistence type="predicted"/>
<accession>A0ABT9YB58</accession>
<dbReference type="Gene3D" id="3.30.470.20">
    <property type="entry name" value="ATP-grasp fold, B domain"/>
    <property type="match status" value="1"/>
</dbReference>
<dbReference type="EMBL" id="JAUSUE010000021">
    <property type="protein sequence ID" value="MDQ0204781.1"/>
    <property type="molecule type" value="Genomic_DNA"/>
</dbReference>
<reference evidence="6 7" key="1">
    <citation type="submission" date="2023-07" db="EMBL/GenBank/DDBJ databases">
        <title>Genomic Encyclopedia of Type Strains, Phase IV (KMG-IV): sequencing the most valuable type-strain genomes for metagenomic binning, comparative biology and taxonomic classification.</title>
        <authorList>
            <person name="Goeker M."/>
        </authorList>
    </citation>
    <scope>NUCLEOTIDE SEQUENCE [LARGE SCALE GENOMIC DNA]</scope>
    <source>
        <strain evidence="6 7">DSM 16980</strain>
    </source>
</reference>
<dbReference type="Gene3D" id="3.40.50.261">
    <property type="entry name" value="Succinyl-CoA synthetase domains"/>
    <property type="match status" value="2"/>
</dbReference>